<dbReference type="OrthoDB" id="422510at2"/>
<dbReference type="EMBL" id="RCBY01000096">
    <property type="protein sequence ID" value="RQH39017.1"/>
    <property type="molecule type" value="Genomic_DNA"/>
</dbReference>
<dbReference type="AlphaFoldDB" id="A0A3N6ND59"/>
<dbReference type="InterPro" id="IPR011335">
    <property type="entry name" value="Restrct_endonuc-II-like"/>
</dbReference>
<dbReference type="GO" id="GO:0004519">
    <property type="term" value="F:endonuclease activity"/>
    <property type="evidence" value="ECO:0007669"/>
    <property type="project" value="UniProtKB-KW"/>
</dbReference>
<name>A0A3N6ND59_9CYAN</name>
<protein>
    <submittedName>
        <fullName evidence="2">Uma2 family endonuclease</fullName>
    </submittedName>
</protein>
<dbReference type="Pfam" id="PF05685">
    <property type="entry name" value="Uma2"/>
    <property type="match status" value="1"/>
</dbReference>
<sequence>MQATQIYYYVEEYLEQEKTAEFRSEYRDGEIIPMTGGTVNHNRIVGNFYATLKYGIKGQPYETFMSDLRLSIPTKNIYTYPDIMVIATPVIYAEGRQDTITNSQIIIEELSRSTESYDRGQKFEYYRRVNSLREYILIDQYRYYVEQFSKTEDGKWWLSEYESDGAILSLSSVEFQISLSDIYENVEFE</sequence>
<keyword evidence="2" id="KW-0255">Endonuclease</keyword>
<evidence type="ECO:0000313" key="2">
    <source>
        <dbReference type="EMBL" id="RQH39017.1"/>
    </source>
</evidence>
<gene>
    <name evidence="2" type="ORF">D5R40_17205</name>
</gene>
<feature type="domain" description="Putative restriction endonuclease" evidence="1">
    <location>
        <begin position="10"/>
        <end position="177"/>
    </location>
</feature>
<dbReference type="PANTHER" id="PTHR36558">
    <property type="entry name" value="GLR1098 PROTEIN"/>
    <property type="match status" value="1"/>
</dbReference>
<dbReference type="PANTHER" id="PTHR36558:SF1">
    <property type="entry name" value="RESTRICTION ENDONUCLEASE DOMAIN-CONTAINING PROTEIN-RELATED"/>
    <property type="match status" value="1"/>
</dbReference>
<evidence type="ECO:0000313" key="3">
    <source>
        <dbReference type="Proteomes" id="UP000269154"/>
    </source>
</evidence>
<keyword evidence="3" id="KW-1185">Reference proteome</keyword>
<proteinExistence type="predicted"/>
<keyword evidence="2" id="KW-0378">Hydrolase</keyword>
<dbReference type="SUPFAM" id="SSF52980">
    <property type="entry name" value="Restriction endonuclease-like"/>
    <property type="match status" value="1"/>
</dbReference>
<accession>A0A3N6ND59</accession>
<dbReference type="Gene3D" id="3.90.1570.10">
    <property type="entry name" value="tt1808, chain A"/>
    <property type="match status" value="1"/>
</dbReference>
<dbReference type="InterPro" id="IPR012296">
    <property type="entry name" value="Nuclease_put_TT1808"/>
</dbReference>
<keyword evidence="2" id="KW-0540">Nuclease</keyword>
<evidence type="ECO:0000259" key="1">
    <source>
        <dbReference type="Pfam" id="PF05685"/>
    </source>
</evidence>
<dbReference type="CDD" id="cd06260">
    <property type="entry name" value="DUF820-like"/>
    <property type="match status" value="1"/>
</dbReference>
<dbReference type="RefSeq" id="WP_124146392.1">
    <property type="nucleotide sequence ID" value="NZ_CAWOKI010000155.1"/>
</dbReference>
<organism evidence="2 3">
    <name type="scientific">Okeania hirsuta</name>
    <dbReference type="NCBI Taxonomy" id="1458930"/>
    <lineage>
        <taxon>Bacteria</taxon>
        <taxon>Bacillati</taxon>
        <taxon>Cyanobacteriota</taxon>
        <taxon>Cyanophyceae</taxon>
        <taxon>Oscillatoriophycideae</taxon>
        <taxon>Oscillatoriales</taxon>
        <taxon>Microcoleaceae</taxon>
        <taxon>Okeania</taxon>
    </lineage>
</organism>
<reference evidence="2 3" key="1">
    <citation type="journal article" date="2018" name="ACS Chem. Biol.">
        <title>Ketoreductase domain dysfunction expands chemodiversity: malyngamide biosynthesis in the cyanobacterium Okeania hirsuta.</title>
        <authorList>
            <person name="Moss N.A."/>
            <person name="Leao T."/>
            <person name="Rankin M."/>
            <person name="McCullough T.M."/>
            <person name="Qu P."/>
            <person name="Korobeynikov A."/>
            <person name="Smith J.L."/>
            <person name="Gerwick L."/>
            <person name="Gerwick W.H."/>
        </authorList>
    </citation>
    <scope>NUCLEOTIDE SEQUENCE [LARGE SCALE GENOMIC DNA]</scope>
    <source>
        <strain evidence="2 3">PAB10Feb10-1</strain>
    </source>
</reference>
<dbReference type="Proteomes" id="UP000269154">
    <property type="component" value="Unassembled WGS sequence"/>
</dbReference>
<comment type="caution">
    <text evidence="2">The sequence shown here is derived from an EMBL/GenBank/DDBJ whole genome shotgun (WGS) entry which is preliminary data.</text>
</comment>
<dbReference type="InterPro" id="IPR008538">
    <property type="entry name" value="Uma2"/>
</dbReference>